<comment type="caution">
    <text evidence="7">The sequence shown here is derived from an EMBL/GenBank/DDBJ whole genome shotgun (WGS) entry which is preliminary data.</text>
</comment>
<keyword evidence="3" id="KW-0479">Metal-binding</keyword>
<dbReference type="InterPro" id="IPR024032">
    <property type="entry name" value="rSAM_paired_HxsC"/>
</dbReference>
<feature type="domain" description="Radical SAM core" evidence="6">
    <location>
        <begin position="94"/>
        <end position="249"/>
    </location>
</feature>
<keyword evidence="5" id="KW-0411">Iron-sulfur</keyword>
<protein>
    <submittedName>
        <fullName evidence="7">His-Xaa-Ser system radical SAM maturase HxsC</fullName>
    </submittedName>
</protein>
<dbReference type="SFLD" id="SFLDG01103">
    <property type="entry name" value="Uncharacterised_Radical_SAM_Su"/>
    <property type="match status" value="1"/>
</dbReference>
<dbReference type="SFLD" id="SFLDG01067">
    <property type="entry name" value="SPASM/twitch_domain_containing"/>
    <property type="match status" value="1"/>
</dbReference>
<reference evidence="7 8" key="1">
    <citation type="submission" date="2019-12" db="EMBL/GenBank/DDBJ databases">
        <authorList>
            <person name="Zhang Y.-J."/>
        </authorList>
    </citation>
    <scope>NUCLEOTIDE SEQUENCE [LARGE SCALE GENOMIC DNA]</scope>
    <source>
        <strain evidence="7 8">H18S-6</strain>
    </source>
</reference>
<dbReference type="NCBIfam" id="TIGR03977">
    <property type="entry name" value="rSAM_pair_HxsC"/>
    <property type="match status" value="1"/>
</dbReference>
<evidence type="ECO:0000313" key="8">
    <source>
        <dbReference type="Proteomes" id="UP000441586"/>
    </source>
</evidence>
<evidence type="ECO:0000256" key="4">
    <source>
        <dbReference type="ARBA" id="ARBA00023004"/>
    </source>
</evidence>
<dbReference type="PANTHER" id="PTHR11228">
    <property type="entry name" value="RADICAL SAM DOMAIN PROTEIN"/>
    <property type="match status" value="1"/>
</dbReference>
<dbReference type="InterPro" id="IPR013785">
    <property type="entry name" value="Aldolase_TIM"/>
</dbReference>
<evidence type="ECO:0000256" key="3">
    <source>
        <dbReference type="ARBA" id="ARBA00022723"/>
    </source>
</evidence>
<dbReference type="CDD" id="cd01335">
    <property type="entry name" value="Radical_SAM"/>
    <property type="match status" value="1"/>
</dbReference>
<dbReference type="Pfam" id="PF04055">
    <property type="entry name" value="Radical_SAM"/>
    <property type="match status" value="1"/>
</dbReference>
<dbReference type="GO" id="GO:0051536">
    <property type="term" value="F:iron-sulfur cluster binding"/>
    <property type="evidence" value="ECO:0007669"/>
    <property type="project" value="UniProtKB-KW"/>
</dbReference>
<dbReference type="Proteomes" id="UP000441586">
    <property type="component" value="Unassembled WGS sequence"/>
</dbReference>
<dbReference type="Gene3D" id="3.20.20.70">
    <property type="entry name" value="Aldolase class I"/>
    <property type="match status" value="1"/>
</dbReference>
<proteinExistence type="predicted"/>
<dbReference type="InterPro" id="IPR007197">
    <property type="entry name" value="rSAM"/>
</dbReference>
<dbReference type="InterPro" id="IPR050377">
    <property type="entry name" value="Radical_SAM_PqqE_MftC-like"/>
</dbReference>
<evidence type="ECO:0000256" key="5">
    <source>
        <dbReference type="ARBA" id="ARBA00023014"/>
    </source>
</evidence>
<gene>
    <name evidence="7" type="primary">hxsC</name>
    <name evidence="7" type="ORF">GP644_21450</name>
</gene>
<evidence type="ECO:0000259" key="6">
    <source>
        <dbReference type="Pfam" id="PF04055"/>
    </source>
</evidence>
<keyword evidence="2" id="KW-0949">S-adenosyl-L-methionine</keyword>
<organism evidence="7 8">
    <name type="scientific">Parasedimentitalea maritima</name>
    <dbReference type="NCBI Taxonomy" id="2578117"/>
    <lineage>
        <taxon>Bacteria</taxon>
        <taxon>Pseudomonadati</taxon>
        <taxon>Pseudomonadota</taxon>
        <taxon>Alphaproteobacteria</taxon>
        <taxon>Rhodobacterales</taxon>
        <taxon>Paracoccaceae</taxon>
        <taxon>Parasedimentitalea</taxon>
    </lineage>
</organism>
<evidence type="ECO:0000256" key="2">
    <source>
        <dbReference type="ARBA" id="ARBA00022691"/>
    </source>
</evidence>
<comment type="cofactor">
    <cofactor evidence="1">
        <name>[4Fe-4S] cluster</name>
        <dbReference type="ChEBI" id="CHEBI:49883"/>
    </cofactor>
</comment>
<name>A0A6A4R774_9RHOB</name>
<dbReference type="RefSeq" id="WP_158981533.1">
    <property type="nucleotide sequence ID" value="NZ_WSFO01000017.1"/>
</dbReference>
<dbReference type="SUPFAM" id="SSF102114">
    <property type="entry name" value="Radical SAM enzymes"/>
    <property type="match status" value="1"/>
</dbReference>
<dbReference type="SFLD" id="SFLDS00029">
    <property type="entry name" value="Radical_SAM"/>
    <property type="match status" value="1"/>
</dbReference>
<sequence length="367" mass="41292">MIALRLAAKGHLEGATLVARLVTQKRDDRASFLERDYQLTSQVEGWAHFSRDEHTIALKGKAEDLDGDVIMLPPNASSAHRLIRANSRHNSLLITEQCDQLCVMCSQPPKAKHSDMFATFMLACILAPQNAVIGITGGEPMLFKGQLFALLMQVHAERPDLTFHVLTNGQHFEPKDIELLRSPAFNNVLWAIPVYSPEPKNHDRIVGKVGAFEQLLTTFELLSHTSAQIEIRTVVMRSNQAYLAALADFLTTYIPFASQWSIMQMERIGYARMNWGKEFFDTSTDFAPVARALCIANGRGFDARLFNFPLCTVPSAYQKYAVASISDWKCKFENFCEGCGLRNQCGGFFEWYDVETGFEAIRNHEKA</sequence>
<accession>A0A6A4R774</accession>
<dbReference type="InterPro" id="IPR058240">
    <property type="entry name" value="rSAM_sf"/>
</dbReference>
<dbReference type="GO" id="GO:0046872">
    <property type="term" value="F:metal ion binding"/>
    <property type="evidence" value="ECO:0007669"/>
    <property type="project" value="UniProtKB-KW"/>
</dbReference>
<dbReference type="EMBL" id="WSFO01000017">
    <property type="protein sequence ID" value="KAE9625946.1"/>
    <property type="molecule type" value="Genomic_DNA"/>
</dbReference>
<dbReference type="GO" id="GO:0003824">
    <property type="term" value="F:catalytic activity"/>
    <property type="evidence" value="ECO:0007669"/>
    <property type="project" value="InterPro"/>
</dbReference>
<keyword evidence="4" id="KW-0408">Iron</keyword>
<dbReference type="PANTHER" id="PTHR11228:SF7">
    <property type="entry name" value="PQQA PEPTIDE CYCLASE"/>
    <property type="match status" value="1"/>
</dbReference>
<evidence type="ECO:0000313" key="7">
    <source>
        <dbReference type="EMBL" id="KAE9625946.1"/>
    </source>
</evidence>
<evidence type="ECO:0000256" key="1">
    <source>
        <dbReference type="ARBA" id="ARBA00001966"/>
    </source>
</evidence>
<dbReference type="AlphaFoldDB" id="A0A6A4R774"/>